<evidence type="ECO:0000256" key="4">
    <source>
        <dbReference type="ARBA" id="ARBA00017462"/>
    </source>
</evidence>
<dbReference type="PANTHER" id="PTHR10681">
    <property type="entry name" value="THIOREDOXIN PEROXIDASE"/>
    <property type="match status" value="1"/>
</dbReference>
<comment type="subunit">
    <text evidence="2">Homodimer; disulfide-linked, upon oxidation. 5 homodimers assemble to form a ring-like decamer.</text>
</comment>
<dbReference type="Pfam" id="PF10417">
    <property type="entry name" value="1-cysPrx_C"/>
    <property type="match status" value="1"/>
</dbReference>
<dbReference type="Pfam" id="PF00578">
    <property type="entry name" value="AhpC-TSA"/>
    <property type="match status" value="1"/>
</dbReference>
<evidence type="ECO:0000256" key="2">
    <source>
        <dbReference type="ARBA" id="ARBA00011654"/>
    </source>
</evidence>
<evidence type="ECO:0000259" key="11">
    <source>
        <dbReference type="PROSITE" id="PS51352"/>
    </source>
</evidence>
<feature type="domain" description="Thioredoxin" evidence="11">
    <location>
        <begin position="24"/>
        <end position="180"/>
    </location>
</feature>
<proteinExistence type="inferred from homology"/>
<dbReference type="PROSITE" id="PS51352">
    <property type="entry name" value="THIOREDOXIN_2"/>
    <property type="match status" value="1"/>
</dbReference>
<evidence type="ECO:0000256" key="6">
    <source>
        <dbReference type="ARBA" id="ARBA00022862"/>
    </source>
</evidence>
<name>A0ABW4ECV4_9RHOB</name>
<dbReference type="Proteomes" id="UP001597186">
    <property type="component" value="Unassembled WGS sequence"/>
</dbReference>
<comment type="catalytic activity">
    <reaction evidence="10">
        <text>a hydroperoxide + NADH + H(+) = an alcohol + NAD(+) + H2O</text>
        <dbReference type="Rhea" id="RHEA:62628"/>
        <dbReference type="ChEBI" id="CHEBI:15377"/>
        <dbReference type="ChEBI" id="CHEBI:15378"/>
        <dbReference type="ChEBI" id="CHEBI:30879"/>
        <dbReference type="ChEBI" id="CHEBI:35924"/>
        <dbReference type="ChEBI" id="CHEBI:57540"/>
        <dbReference type="ChEBI" id="CHEBI:57945"/>
        <dbReference type="EC" id="1.11.1.26"/>
    </reaction>
</comment>
<dbReference type="PANTHER" id="PTHR10681:SF121">
    <property type="entry name" value="ALKYL HYDROPEROXIDE REDUCTASE C"/>
    <property type="match status" value="1"/>
</dbReference>
<dbReference type="Gene3D" id="3.40.30.10">
    <property type="entry name" value="Glutaredoxin"/>
    <property type="match status" value="1"/>
</dbReference>
<evidence type="ECO:0000313" key="13">
    <source>
        <dbReference type="Proteomes" id="UP001597186"/>
    </source>
</evidence>
<evidence type="ECO:0000256" key="10">
    <source>
        <dbReference type="ARBA" id="ARBA00047572"/>
    </source>
</evidence>
<dbReference type="PIRSF" id="PIRSF000239">
    <property type="entry name" value="AHPC"/>
    <property type="match status" value="1"/>
</dbReference>
<keyword evidence="6" id="KW-0049">Antioxidant</keyword>
<protein>
    <recommendedName>
        <fullName evidence="4">Alkyl hydroperoxide reductase C</fullName>
        <ecNumber evidence="3">1.11.1.26</ecNumber>
    </recommendedName>
    <alternativeName>
        <fullName evidence="9">Peroxiredoxin</fullName>
    </alternativeName>
</protein>
<dbReference type="RefSeq" id="WP_379914360.1">
    <property type="nucleotide sequence ID" value="NZ_JBHUDD010000046.1"/>
</dbReference>
<dbReference type="InterPro" id="IPR000866">
    <property type="entry name" value="AhpC/TSA"/>
</dbReference>
<evidence type="ECO:0000256" key="8">
    <source>
        <dbReference type="ARBA" id="ARBA00023284"/>
    </source>
</evidence>
<sequence length="232" mass="26224">MKPKDTESWIEVPSGYKSVRKWMPQIGDIFPNFSLPSKDGQINFHNWADGRWTILSSHTMPFTPVCTSEILSLALMQDEFAKAGFSMLSLTVGGVNTVSRWVDDIERQLDVSVDFPILCDRDGTLSRDMGLIHPKSFENMTIRKSFVIDPSLRVRLMFDFPGQIGRSFEELLRCGQALRMADDTSMAVPADWMPGDPLLAMPETSDFDLNAQYGSTWTKLCDYLRVVPTAQK</sequence>
<gene>
    <name evidence="12" type="ORF">ACFTOW_07070</name>
</gene>
<dbReference type="EMBL" id="JBHUDD010000046">
    <property type="protein sequence ID" value="MFD1509160.1"/>
    <property type="molecule type" value="Genomic_DNA"/>
</dbReference>
<dbReference type="InterPro" id="IPR050217">
    <property type="entry name" value="Peroxiredoxin"/>
</dbReference>
<keyword evidence="7" id="KW-0560">Oxidoreductase</keyword>
<evidence type="ECO:0000256" key="7">
    <source>
        <dbReference type="ARBA" id="ARBA00023002"/>
    </source>
</evidence>
<comment type="similarity">
    <text evidence="1">Belongs to the peroxiredoxin family. AhpC/Prx1 subfamily.</text>
</comment>
<reference evidence="13" key="1">
    <citation type="journal article" date="2019" name="Int. J. Syst. Evol. Microbiol.">
        <title>The Global Catalogue of Microorganisms (GCM) 10K type strain sequencing project: providing services to taxonomists for standard genome sequencing and annotation.</title>
        <authorList>
            <consortium name="The Broad Institute Genomics Platform"/>
            <consortium name="The Broad Institute Genome Sequencing Center for Infectious Disease"/>
            <person name="Wu L."/>
            <person name="Ma J."/>
        </authorList>
    </citation>
    <scope>NUCLEOTIDE SEQUENCE [LARGE SCALE GENOMIC DNA]</scope>
    <source>
        <strain evidence="13">CGMCC 1.12477</strain>
    </source>
</reference>
<comment type="caution">
    <text evidence="12">The sequence shown here is derived from an EMBL/GenBank/DDBJ whole genome shotgun (WGS) entry which is preliminary data.</text>
</comment>
<dbReference type="Gene3D" id="3.30.1020.10">
    <property type="entry name" value="Antioxidant, Horf6, Chain A, domain2"/>
    <property type="match status" value="1"/>
</dbReference>
<keyword evidence="8" id="KW-0676">Redox-active center</keyword>
<evidence type="ECO:0000256" key="3">
    <source>
        <dbReference type="ARBA" id="ARBA00013021"/>
    </source>
</evidence>
<keyword evidence="13" id="KW-1185">Reference proteome</keyword>
<keyword evidence="5" id="KW-0575">Peroxidase</keyword>
<dbReference type="InterPro" id="IPR036249">
    <property type="entry name" value="Thioredoxin-like_sf"/>
</dbReference>
<evidence type="ECO:0000256" key="5">
    <source>
        <dbReference type="ARBA" id="ARBA00022559"/>
    </source>
</evidence>
<dbReference type="InterPro" id="IPR013766">
    <property type="entry name" value="Thioredoxin_domain"/>
</dbReference>
<dbReference type="InterPro" id="IPR024706">
    <property type="entry name" value="Peroxiredoxin_AhpC-typ"/>
</dbReference>
<accession>A0ABW4ECV4</accession>
<evidence type="ECO:0000256" key="9">
    <source>
        <dbReference type="ARBA" id="ARBA00032077"/>
    </source>
</evidence>
<dbReference type="SUPFAM" id="SSF52833">
    <property type="entry name" value="Thioredoxin-like"/>
    <property type="match status" value="1"/>
</dbReference>
<evidence type="ECO:0000313" key="12">
    <source>
        <dbReference type="EMBL" id="MFD1509160.1"/>
    </source>
</evidence>
<organism evidence="12 13">
    <name type="scientific">Lacimonas salitolerans</name>
    <dbReference type="NCBI Taxonomy" id="1323750"/>
    <lineage>
        <taxon>Bacteria</taxon>
        <taxon>Pseudomonadati</taxon>
        <taxon>Pseudomonadota</taxon>
        <taxon>Alphaproteobacteria</taxon>
        <taxon>Rhodobacterales</taxon>
        <taxon>Paracoccaceae</taxon>
        <taxon>Lacimonas</taxon>
    </lineage>
</organism>
<dbReference type="EC" id="1.11.1.26" evidence="3"/>
<dbReference type="InterPro" id="IPR019479">
    <property type="entry name" value="Peroxiredoxin_C"/>
</dbReference>
<evidence type="ECO:0000256" key="1">
    <source>
        <dbReference type="ARBA" id="ARBA00009796"/>
    </source>
</evidence>